<evidence type="ECO:0000313" key="2">
    <source>
        <dbReference type="Proteomes" id="UP001054821"/>
    </source>
</evidence>
<gene>
    <name evidence="1" type="ORF">L3X38_028142</name>
</gene>
<dbReference type="EMBL" id="JAJFAZ020000005">
    <property type="protein sequence ID" value="KAI5328745.1"/>
    <property type="molecule type" value="Genomic_DNA"/>
</dbReference>
<sequence length="169" mass="19433">MNVFKFPTSLCKVIDALLAKFWWGQKEDETKVHWVSWKSLGISKIEGGMGFRSLQEFNLAFLAKQRWRIPDKPNSLWVRVLKGRYFPNGDFRDAVKGSRASEILCGEPSETARLPHKICLKEKLVGLLFAKFAPHTQKPLSTFCYFTRGCRGLFRGNLNYRINHLALAP</sequence>
<keyword evidence="2" id="KW-1185">Reference proteome</keyword>
<dbReference type="AlphaFoldDB" id="A0AAD4VP75"/>
<accession>A0AAD4VP75</accession>
<proteinExistence type="predicted"/>
<dbReference type="PANTHER" id="PTHR33116:SF86">
    <property type="entry name" value="REVERSE TRANSCRIPTASE DOMAIN-CONTAINING PROTEIN"/>
    <property type="match status" value="1"/>
</dbReference>
<reference evidence="1 2" key="1">
    <citation type="journal article" date="2022" name="G3 (Bethesda)">
        <title>Whole-genome sequence and methylome profiling of the almond [Prunus dulcis (Mill.) D.A. Webb] cultivar 'Nonpareil'.</title>
        <authorList>
            <person name="D'Amico-Willman K.M."/>
            <person name="Ouma W.Z."/>
            <person name="Meulia T."/>
            <person name="Sideli G.M."/>
            <person name="Gradziel T.M."/>
            <person name="Fresnedo-Ramirez J."/>
        </authorList>
    </citation>
    <scope>NUCLEOTIDE SEQUENCE [LARGE SCALE GENOMIC DNA]</scope>
    <source>
        <strain evidence="1">Clone GOH B32 T37-40</strain>
    </source>
</reference>
<evidence type="ECO:0000313" key="1">
    <source>
        <dbReference type="EMBL" id="KAI5328745.1"/>
    </source>
</evidence>
<comment type="caution">
    <text evidence="1">The sequence shown here is derived from an EMBL/GenBank/DDBJ whole genome shotgun (WGS) entry which is preliminary data.</text>
</comment>
<dbReference type="Proteomes" id="UP001054821">
    <property type="component" value="Chromosome 5"/>
</dbReference>
<protein>
    <submittedName>
        <fullName evidence="1">Uncharacterized protein</fullName>
    </submittedName>
</protein>
<organism evidence="1 2">
    <name type="scientific">Prunus dulcis</name>
    <name type="common">Almond</name>
    <name type="synonym">Amygdalus dulcis</name>
    <dbReference type="NCBI Taxonomy" id="3755"/>
    <lineage>
        <taxon>Eukaryota</taxon>
        <taxon>Viridiplantae</taxon>
        <taxon>Streptophyta</taxon>
        <taxon>Embryophyta</taxon>
        <taxon>Tracheophyta</taxon>
        <taxon>Spermatophyta</taxon>
        <taxon>Magnoliopsida</taxon>
        <taxon>eudicotyledons</taxon>
        <taxon>Gunneridae</taxon>
        <taxon>Pentapetalae</taxon>
        <taxon>rosids</taxon>
        <taxon>fabids</taxon>
        <taxon>Rosales</taxon>
        <taxon>Rosaceae</taxon>
        <taxon>Amygdaloideae</taxon>
        <taxon>Amygdaleae</taxon>
        <taxon>Prunus</taxon>
    </lineage>
</organism>
<name>A0AAD4VP75_PRUDU</name>
<dbReference type="PANTHER" id="PTHR33116">
    <property type="entry name" value="REVERSE TRANSCRIPTASE ZINC-BINDING DOMAIN-CONTAINING PROTEIN-RELATED-RELATED"/>
    <property type="match status" value="1"/>
</dbReference>